<accession>A0ABQ8J3H7</accession>
<protein>
    <submittedName>
        <fullName evidence="2">Uncharacterized protein</fullName>
    </submittedName>
</protein>
<feature type="signal peptide" evidence="1">
    <location>
        <begin position="1"/>
        <end position="21"/>
    </location>
</feature>
<comment type="caution">
    <text evidence="2">The sequence shown here is derived from an EMBL/GenBank/DDBJ whole genome shotgun (WGS) entry which is preliminary data.</text>
</comment>
<dbReference type="EMBL" id="NJHN03000082">
    <property type="protein sequence ID" value="KAH9417055.1"/>
    <property type="molecule type" value="Genomic_DNA"/>
</dbReference>
<evidence type="ECO:0000256" key="1">
    <source>
        <dbReference type="SAM" id="SignalP"/>
    </source>
</evidence>
<reference evidence="2 3" key="1">
    <citation type="journal article" date="2018" name="J. Allergy Clin. Immunol.">
        <title>High-quality assembly of Dermatophagoides pteronyssinus genome and transcriptome reveals a wide range of novel allergens.</title>
        <authorList>
            <person name="Liu X.Y."/>
            <person name="Yang K.Y."/>
            <person name="Wang M.Q."/>
            <person name="Kwok J.S."/>
            <person name="Zeng X."/>
            <person name="Yang Z."/>
            <person name="Xiao X.J."/>
            <person name="Lau C.P."/>
            <person name="Li Y."/>
            <person name="Huang Z.M."/>
            <person name="Ba J.G."/>
            <person name="Yim A.K."/>
            <person name="Ouyang C.Y."/>
            <person name="Ngai S.M."/>
            <person name="Chan T.F."/>
            <person name="Leung E.L."/>
            <person name="Liu L."/>
            <person name="Liu Z.G."/>
            <person name="Tsui S.K."/>
        </authorList>
    </citation>
    <scope>NUCLEOTIDE SEQUENCE [LARGE SCALE GENOMIC DNA]</scope>
    <source>
        <strain evidence="2">Derp</strain>
    </source>
</reference>
<gene>
    <name evidence="2" type="ORF">DERP_013169</name>
</gene>
<reference evidence="2 3" key="2">
    <citation type="journal article" date="2022" name="Mol. Biol. Evol.">
        <title>Comparative Genomics Reveals Insights into the Divergent Evolution of Astigmatic Mites and Household Pest Adaptations.</title>
        <authorList>
            <person name="Xiong Q."/>
            <person name="Wan A.T."/>
            <person name="Liu X."/>
            <person name="Fung C.S."/>
            <person name="Xiao X."/>
            <person name="Malainual N."/>
            <person name="Hou J."/>
            <person name="Wang L."/>
            <person name="Wang M."/>
            <person name="Yang K.Y."/>
            <person name="Cui Y."/>
            <person name="Leung E.L."/>
            <person name="Nong W."/>
            <person name="Shin S.K."/>
            <person name="Au S.W."/>
            <person name="Jeong K.Y."/>
            <person name="Chew F.T."/>
            <person name="Hui J.H."/>
            <person name="Leung T.F."/>
            <person name="Tungtrongchitr A."/>
            <person name="Zhong N."/>
            <person name="Liu Z."/>
            <person name="Tsui S.K."/>
        </authorList>
    </citation>
    <scope>NUCLEOTIDE SEQUENCE [LARGE SCALE GENOMIC DNA]</scope>
    <source>
        <strain evidence="2">Derp</strain>
    </source>
</reference>
<proteinExistence type="predicted"/>
<keyword evidence="1" id="KW-0732">Signal</keyword>
<name>A0ABQ8J3H7_DERPT</name>
<sequence>MNQIIAIIFLITFTKFGMLKADDNNNNNDRNNCDKAIDSFVDECQSVRSMLLKETSKDDKIICCKHARYNLCMQALRQFVTSSQTINVCMDSRFDEKMQSIEPDNRIMLIEKQCQTFDTKTCITNALNGAWDTINQRYNLTELSSSFTKNLNDALESIGGFFKNIQNRISKSTS</sequence>
<keyword evidence="3" id="KW-1185">Reference proteome</keyword>
<evidence type="ECO:0000313" key="3">
    <source>
        <dbReference type="Proteomes" id="UP000887458"/>
    </source>
</evidence>
<feature type="chain" id="PRO_5045750097" evidence="1">
    <location>
        <begin position="22"/>
        <end position="174"/>
    </location>
</feature>
<dbReference type="Proteomes" id="UP000887458">
    <property type="component" value="Unassembled WGS sequence"/>
</dbReference>
<evidence type="ECO:0000313" key="2">
    <source>
        <dbReference type="EMBL" id="KAH9417055.1"/>
    </source>
</evidence>
<organism evidence="2 3">
    <name type="scientific">Dermatophagoides pteronyssinus</name>
    <name type="common">European house dust mite</name>
    <dbReference type="NCBI Taxonomy" id="6956"/>
    <lineage>
        <taxon>Eukaryota</taxon>
        <taxon>Metazoa</taxon>
        <taxon>Ecdysozoa</taxon>
        <taxon>Arthropoda</taxon>
        <taxon>Chelicerata</taxon>
        <taxon>Arachnida</taxon>
        <taxon>Acari</taxon>
        <taxon>Acariformes</taxon>
        <taxon>Sarcoptiformes</taxon>
        <taxon>Astigmata</taxon>
        <taxon>Psoroptidia</taxon>
        <taxon>Analgoidea</taxon>
        <taxon>Pyroglyphidae</taxon>
        <taxon>Dermatophagoidinae</taxon>
        <taxon>Dermatophagoides</taxon>
    </lineage>
</organism>